<name>A0AA36K0F1_STRG3</name>
<dbReference type="GeneID" id="57920906"/>
<sequence>MEQLELNDYQKVGLEVQKLDTDDFLASDQMNWSVTLCCCPCCCCCV</sequence>
<dbReference type="AlphaFoldDB" id="A0AA36K0F1"/>
<dbReference type="RefSeq" id="WP_012962614.1">
    <property type="nucleotide sequence ID" value="NC_013798.1"/>
</dbReference>
<dbReference type="KEGG" id="sga:GALLO_2160"/>
<evidence type="ECO:0000313" key="2">
    <source>
        <dbReference type="Proteomes" id="UP000001517"/>
    </source>
</evidence>
<organism evidence="1 2">
    <name type="scientific">Streptococcus gallolyticus (strain UCN34)</name>
    <dbReference type="NCBI Taxonomy" id="637909"/>
    <lineage>
        <taxon>Bacteria</taxon>
        <taxon>Bacillati</taxon>
        <taxon>Bacillota</taxon>
        <taxon>Bacilli</taxon>
        <taxon>Lactobacillales</taxon>
        <taxon>Streptococcaceae</taxon>
        <taxon>Streptococcus</taxon>
    </lineage>
</organism>
<dbReference type="EMBL" id="FN597254">
    <property type="protein sequence ID" value="CBI14651.1"/>
    <property type="molecule type" value="Genomic_DNA"/>
</dbReference>
<reference evidence="1 2" key="1">
    <citation type="journal article" date="2010" name="J. Bacteriol.">
        <title>Genome sequence of Streptococcus gallolyticus: insights into its adaptation to the bovine rumen and its ability to cause endocarditis.</title>
        <authorList>
            <person name="Rusniok C."/>
            <person name="Couve E."/>
            <person name="Da Cunha V."/>
            <person name="El Gana R."/>
            <person name="Zidane N."/>
            <person name="Bouchier C."/>
            <person name="Poyart C."/>
            <person name="Leclercq R."/>
            <person name="Trieu-Cuot P."/>
            <person name="Glaser P."/>
        </authorList>
    </citation>
    <scope>NUCLEOTIDE SEQUENCE [LARGE SCALE GENOMIC DNA]</scope>
    <source>
        <strain evidence="1 2">UCN34</strain>
    </source>
</reference>
<gene>
    <name evidence="1" type="ordered locus">GALLO_2160</name>
</gene>
<dbReference type="Proteomes" id="UP000001517">
    <property type="component" value="Chromosome"/>
</dbReference>
<evidence type="ECO:0000313" key="1">
    <source>
        <dbReference type="EMBL" id="CBI14651.1"/>
    </source>
</evidence>
<proteinExistence type="predicted"/>
<protein>
    <submittedName>
        <fullName evidence="1">Uncharacterized protein</fullName>
    </submittedName>
</protein>
<accession>A0AA36K0F1</accession>